<evidence type="ECO:0000313" key="2">
    <source>
        <dbReference type="Proteomes" id="UP001217089"/>
    </source>
</evidence>
<comment type="caution">
    <text evidence="1">The sequence shown here is derived from an EMBL/GenBank/DDBJ whole genome shotgun (WGS) entry which is preliminary data.</text>
</comment>
<protein>
    <recommendedName>
        <fullName evidence="3">HTH psq-type domain-containing protein</fullName>
    </recommendedName>
</protein>
<reference evidence="1 2" key="1">
    <citation type="submission" date="2022-12" db="EMBL/GenBank/DDBJ databases">
        <title>Chromosome-level genome of Tegillarca granosa.</title>
        <authorList>
            <person name="Kim J."/>
        </authorList>
    </citation>
    <scope>NUCLEOTIDE SEQUENCE [LARGE SCALE GENOMIC DNA]</scope>
    <source>
        <strain evidence="1">Teg-2019</strain>
        <tissue evidence="1">Adductor muscle</tissue>
    </source>
</reference>
<organism evidence="1 2">
    <name type="scientific">Tegillarca granosa</name>
    <name type="common">Malaysian cockle</name>
    <name type="synonym">Anadara granosa</name>
    <dbReference type="NCBI Taxonomy" id="220873"/>
    <lineage>
        <taxon>Eukaryota</taxon>
        <taxon>Metazoa</taxon>
        <taxon>Spiralia</taxon>
        <taxon>Lophotrochozoa</taxon>
        <taxon>Mollusca</taxon>
        <taxon>Bivalvia</taxon>
        <taxon>Autobranchia</taxon>
        <taxon>Pteriomorphia</taxon>
        <taxon>Arcoida</taxon>
        <taxon>Arcoidea</taxon>
        <taxon>Arcidae</taxon>
        <taxon>Tegillarca</taxon>
    </lineage>
</organism>
<gene>
    <name evidence="1" type="ORF">KUTeg_018795</name>
</gene>
<accession>A0ABQ9EJI2</accession>
<dbReference type="EMBL" id="JARBDR010000915">
    <property type="protein sequence ID" value="KAJ8303685.1"/>
    <property type="molecule type" value="Genomic_DNA"/>
</dbReference>
<dbReference type="Proteomes" id="UP001217089">
    <property type="component" value="Unassembled WGS sequence"/>
</dbReference>
<evidence type="ECO:0000313" key="1">
    <source>
        <dbReference type="EMBL" id="KAJ8303685.1"/>
    </source>
</evidence>
<sequence length="336" mass="37289">MSVYKAACTYGVPGSTLRDRTRGNVDINVSIGFDTIFTTEEEQILHSHIKYMANIGYGYNKLGVQTLARDYALSLNKDLKSAKALTQKLSFSRAQSASREKLNNYYKELSSLMTKHNLTDRPDRIYNTCIDETGINTQHKPLKIVCSTDTKAQAVTSEKSSLTTIIGAGNAAGNHIPPYYVFKVKRWNSDLLTGCLPGAEELTAKPYVKAISAENLVSAFRKTGIFPFNNKAITDVDIAPASIYKPAETEVPPNEDVTDTIIEVSNNNTQEINTTSVDTGAPEAQQKSKSNAVTFFSNKVVIGVVKKKQKEVCASLFIRKFSKEIKYKYIETNYKF</sequence>
<evidence type="ECO:0008006" key="3">
    <source>
        <dbReference type="Google" id="ProtNLM"/>
    </source>
</evidence>
<keyword evidence="2" id="KW-1185">Reference proteome</keyword>
<name>A0ABQ9EJI2_TEGGR</name>
<proteinExistence type="predicted"/>